<feature type="signal peptide" evidence="1">
    <location>
        <begin position="1"/>
        <end position="19"/>
    </location>
</feature>
<comment type="caution">
    <text evidence="2">The sequence shown here is derived from an EMBL/GenBank/DDBJ whole genome shotgun (WGS) entry which is preliminary data.</text>
</comment>
<organism evidence="2 3">
    <name type="scientific">Donghicola mangrovi</name>
    <dbReference type="NCBI Taxonomy" id="2729614"/>
    <lineage>
        <taxon>Bacteria</taxon>
        <taxon>Pseudomonadati</taxon>
        <taxon>Pseudomonadota</taxon>
        <taxon>Alphaproteobacteria</taxon>
        <taxon>Rhodobacterales</taxon>
        <taxon>Roseobacteraceae</taxon>
        <taxon>Donghicola</taxon>
    </lineage>
</organism>
<reference evidence="2 3" key="1">
    <citation type="submission" date="2020-04" db="EMBL/GenBank/DDBJ databases">
        <title>Donghicola sp., a member of the Rhodobacteraceae family isolated from mangrove forest in Thailand.</title>
        <authorList>
            <person name="Charoenyingcharoen P."/>
            <person name="Yukphan P."/>
        </authorList>
    </citation>
    <scope>NUCLEOTIDE SEQUENCE [LARGE SCALE GENOMIC DNA]</scope>
    <source>
        <strain evidence="2 3">C2-DW-16</strain>
    </source>
</reference>
<dbReference type="Proteomes" id="UP000523601">
    <property type="component" value="Unassembled WGS sequence"/>
</dbReference>
<dbReference type="RefSeq" id="WP_176853684.1">
    <property type="nucleotide sequence ID" value="NZ_JABCJD010000003.1"/>
</dbReference>
<gene>
    <name evidence="2" type="ORF">HJ526_07555</name>
</gene>
<dbReference type="EMBL" id="JABCJD010000003">
    <property type="protein sequence ID" value="NVO27269.1"/>
    <property type="molecule type" value="Genomic_DNA"/>
</dbReference>
<feature type="chain" id="PRO_5046639906" description="Lipid/polyisoprenoid-binding YceI-like domain-containing protein" evidence="1">
    <location>
        <begin position="20"/>
        <end position="209"/>
    </location>
</feature>
<sequence length="209" mass="22899">MKMLPAAVLLAALPFAALADVNKETITPNNTLTAAPTAWLGQTPHFVVMGTVNGFDFDVQYLDLTKADIHNIEVKREYLIDGDARPYQEVDFELQAIIDGVAKKIEGKLNHADFLTLTLPATLELGPEENPAGQKTYTEFEFEWENDGISVNEEHGEWTGTAQIPYDDAFSSAEPLADGLAGGYINAVHGDDHLVISYTFEIGEAEVEE</sequence>
<keyword evidence="1" id="KW-0732">Signal</keyword>
<proteinExistence type="predicted"/>
<keyword evidence="3" id="KW-1185">Reference proteome</keyword>
<accession>A0ABX2PDZ1</accession>
<evidence type="ECO:0000313" key="3">
    <source>
        <dbReference type="Proteomes" id="UP000523601"/>
    </source>
</evidence>
<name>A0ABX2PDZ1_9RHOB</name>
<evidence type="ECO:0000313" key="2">
    <source>
        <dbReference type="EMBL" id="NVO27269.1"/>
    </source>
</evidence>
<protein>
    <recommendedName>
        <fullName evidence="4">Lipid/polyisoprenoid-binding YceI-like domain-containing protein</fullName>
    </recommendedName>
</protein>
<evidence type="ECO:0000256" key="1">
    <source>
        <dbReference type="SAM" id="SignalP"/>
    </source>
</evidence>
<evidence type="ECO:0008006" key="4">
    <source>
        <dbReference type="Google" id="ProtNLM"/>
    </source>
</evidence>